<feature type="compositionally biased region" description="Polar residues" evidence="1">
    <location>
        <begin position="1274"/>
        <end position="1283"/>
    </location>
</feature>
<feature type="region of interest" description="Disordered" evidence="1">
    <location>
        <begin position="1256"/>
        <end position="1289"/>
    </location>
</feature>
<evidence type="ECO:0000313" key="3">
    <source>
        <dbReference type="EMBL" id="BBY28756.1"/>
    </source>
</evidence>
<dbReference type="EMBL" id="AP022588">
    <property type="protein sequence ID" value="BBY28756.1"/>
    <property type="molecule type" value="Genomic_DNA"/>
</dbReference>
<name>A0A7I7QSE1_9MYCO</name>
<feature type="compositionally biased region" description="Low complexity" evidence="1">
    <location>
        <begin position="1225"/>
        <end position="1236"/>
    </location>
</feature>
<dbReference type="Gene3D" id="3.30.565.10">
    <property type="entry name" value="Histidine kinase-like ATPase, C-terminal domain"/>
    <property type="match status" value="1"/>
</dbReference>
<dbReference type="InterPro" id="IPR024975">
    <property type="entry name" value="NOV_C"/>
</dbReference>
<reference evidence="3 4" key="1">
    <citation type="journal article" date="2019" name="Emerg. Microbes Infect.">
        <title>Comprehensive subspecies identification of 175 nontuberculous mycobacteria species based on 7547 genomic profiles.</title>
        <authorList>
            <person name="Matsumoto Y."/>
            <person name="Kinjo T."/>
            <person name="Motooka D."/>
            <person name="Nabeya D."/>
            <person name="Jung N."/>
            <person name="Uechi K."/>
            <person name="Horii T."/>
            <person name="Iida T."/>
            <person name="Fujita J."/>
            <person name="Nakamura S."/>
        </authorList>
    </citation>
    <scope>NUCLEOTIDE SEQUENCE [LARGE SCALE GENOMIC DNA]</scope>
    <source>
        <strain evidence="3 4">JCM 17899</strain>
    </source>
</reference>
<dbReference type="PANTHER" id="PTHR32387:SF0">
    <property type="entry name" value="PROTEIN NO VEIN"/>
    <property type="match status" value="1"/>
</dbReference>
<keyword evidence="4" id="KW-1185">Reference proteome</keyword>
<feature type="domain" description="Protein NO VEIN C-terminal" evidence="2">
    <location>
        <begin position="1294"/>
        <end position="1388"/>
    </location>
</feature>
<organism evidence="3 4">
    <name type="scientific">Mycolicibacterium sediminis</name>
    <dbReference type="NCBI Taxonomy" id="1286180"/>
    <lineage>
        <taxon>Bacteria</taxon>
        <taxon>Bacillati</taxon>
        <taxon>Actinomycetota</taxon>
        <taxon>Actinomycetes</taxon>
        <taxon>Mycobacteriales</taxon>
        <taxon>Mycobacteriaceae</taxon>
        <taxon>Mycolicibacterium</taxon>
    </lineage>
</organism>
<evidence type="ECO:0000256" key="1">
    <source>
        <dbReference type="SAM" id="MobiDB-lite"/>
    </source>
</evidence>
<dbReference type="RefSeq" id="WP_163797618.1">
    <property type="nucleotide sequence ID" value="NZ_AP022588.1"/>
</dbReference>
<accession>A0A7I7QSE1</accession>
<dbReference type="KEGG" id="msei:MSEDJ_28520"/>
<dbReference type="InterPro" id="IPR052957">
    <property type="entry name" value="Auxin_embryo_med"/>
</dbReference>
<feature type="region of interest" description="Disordered" evidence="1">
    <location>
        <begin position="1"/>
        <end position="26"/>
    </location>
</feature>
<evidence type="ECO:0000313" key="4">
    <source>
        <dbReference type="Proteomes" id="UP000467193"/>
    </source>
</evidence>
<dbReference type="NCBIfam" id="NF047352">
    <property type="entry name" value="P_loop_sacsin"/>
    <property type="match status" value="1"/>
</dbReference>
<protein>
    <recommendedName>
        <fullName evidence="2">Protein NO VEIN C-terminal domain-containing protein</fullName>
    </recommendedName>
</protein>
<feature type="compositionally biased region" description="Basic and acidic residues" evidence="1">
    <location>
        <begin position="1"/>
        <end position="13"/>
    </location>
</feature>
<evidence type="ECO:0000259" key="2">
    <source>
        <dbReference type="Pfam" id="PF13020"/>
    </source>
</evidence>
<dbReference type="PANTHER" id="PTHR32387">
    <property type="entry name" value="WU:FJ29H11"/>
    <property type="match status" value="1"/>
</dbReference>
<proteinExistence type="predicted"/>
<gene>
    <name evidence="3" type="ORF">MSEDJ_28520</name>
</gene>
<feature type="region of interest" description="Disordered" evidence="1">
    <location>
        <begin position="1207"/>
        <end position="1243"/>
    </location>
</feature>
<sequence>MLCESDGKTRDQSEVGGGDTDFAESQRAGELRSIRLHIRDGLHKQALKQLDERGAAQELVRQQYTHRYPFELLQNADDAARDSGKRGRARFVLTQTALLVADNGTGFGDEQVAAICSLGRSSKGPGKSIGHKGLGFKSVGEVTTRPQIVSPHTKFQFDADRLRNDLEAEFGALSPKQRLPVYAFPYPIEPDDLGDDAAAVSALQEDGYTTIIRLPFQDSVTREDVADNLLANLNPRLLLFLPFIDHLEVRGTDRDFWADVAREPGDDVDRVLMMTGDGSEEWLVYRGSTTPDPSALKALGDEWAELTEARFAVAVPLDPNEARALPRTDETFPLHVYFPTEELPGLHVAVHAEWVLTMDRRRISSTPEATLFNEQLMEAVAEFAASTVSVDLVNRCDRSLESIRPLVPGQVTDVDGAAKTLGEHWRRYLASVAFLPLADDESLCTPAEVVLLPDSIPDYEEAQRYFALPAEHTLRADVESDQQIRHFLLTSADVDTMTDEDLLSHLGELNAAAAPDFYSFLINWRSANYFLVDKLKAVPCVLTTGGQFLAPAEHSIFFPRHDESVPDDIPVPIAALTDLTGVDRLLRDLDVRSFEWRDLIRDYLIKILADPDAPENERARAMGGLRAYQAARRDPEEVGPANLGRVLILATSVDGARTALRRADRVYFGRDWTRTDDLERIYGSFGQSEFLAVAAPADPTTRDKERDFYRMLGVVDHPRLISSGSASLRLDAGNNPHRRTSVALYNEWLQAVGARGCQQDHDSTHQRLTLNFHVDRLEAIVAAQDPHINLVLWNQLARNWSKIYEDAMVAQLRCDHRFHSGDRVRSTESLFAYTLQSRPWVPVAIDNSAHVALPHEAWYETSPPPARIRSRIPLISRQMHDMRGGPALVNELGLIDTSRPTVDDLLHLLEGVAAEADDIGATNQAVEAAARWIQRGIDDMLGADTDPHPCPNDVRVLAIYNNITVFASQPPYADDTLLRDTWQRIEPILLADNDSGRLKRFLGLTRLDSEVEVFPSPLNIRRDQLLAGVVRRIDDAKPYIVAVIGSENSRMQPSAAQALRHLQVIVCEHLVLQYRHSGKVVERTDATCFIATSESEHRQSTGTAYIEVDRDAAQPDWFALGSQLAQHLGVGGHADAVTMLLKLDADDRDRMMANRNITVEALERARKRLDMPADDERPSASILDGYLARPQHDLTRESYATVPSPAMQSDALPVAGDAAPRDASADSPSPAAEGAGQPPDVDFASVTVSDAIPSIVAAPHDGHNNRMPSIVLGATSSAPSVATESEKRRVGRRGEGIVFRMERDRVEARGSNPDIVVWQSREDELAPVDILSVDEQGEIIYIEVKSTVVSDPTEPFYISDAELVAAGFHGSRYYIYRVTDVDSASPRITRWRNPIELINNGLGRLLLGTAQMKLGLELPSGGG</sequence>
<dbReference type="InterPro" id="IPR036890">
    <property type="entry name" value="HATPase_C_sf"/>
</dbReference>
<dbReference type="Proteomes" id="UP000467193">
    <property type="component" value="Chromosome"/>
</dbReference>
<dbReference type="SUPFAM" id="SSF55874">
    <property type="entry name" value="ATPase domain of HSP90 chaperone/DNA topoisomerase II/histidine kinase"/>
    <property type="match status" value="1"/>
</dbReference>
<dbReference type="Pfam" id="PF13020">
    <property type="entry name" value="NOV_C"/>
    <property type="match status" value="1"/>
</dbReference>